<dbReference type="KEGG" id="mcha:111024465"/>
<dbReference type="Gene3D" id="3.30.559.10">
    <property type="entry name" value="Chloramphenicol acetyltransferase-like domain"/>
    <property type="match status" value="1"/>
</dbReference>
<sequence>MKGSSADKIGMIFAMDARARLEPPVPPNYFGNCLVARPKFLERFELSGENGMVCAVEAIWEAIKSVEEEGALKGAENLGMVIKSAVTDDETPLVSIGGSPRFGVYGTDFGWGKPRKVEMVSIEITRAFSLAETGSGDGGIEIGFVRETNEVQSFVALFAEGLTSL</sequence>
<evidence type="ECO:0000313" key="4">
    <source>
        <dbReference type="RefSeq" id="XP_022157849.1"/>
    </source>
</evidence>
<accession>A0A6J1DXQ9</accession>
<evidence type="ECO:0000256" key="1">
    <source>
        <dbReference type="ARBA" id="ARBA00022679"/>
    </source>
</evidence>
<dbReference type="Proteomes" id="UP000504603">
    <property type="component" value="Unplaced"/>
</dbReference>
<name>A0A6J1DXQ9_MOMCH</name>
<reference evidence="4" key="1">
    <citation type="submission" date="2025-08" db="UniProtKB">
        <authorList>
            <consortium name="RefSeq"/>
        </authorList>
    </citation>
    <scope>IDENTIFICATION</scope>
    <source>
        <strain evidence="4">OHB3-1</strain>
    </source>
</reference>
<keyword evidence="1" id="KW-0808">Transferase</keyword>
<dbReference type="InterPro" id="IPR023213">
    <property type="entry name" value="CAT-like_dom_sf"/>
</dbReference>
<protein>
    <submittedName>
        <fullName evidence="4">Phenolic glucoside malonyltransferase 1-like</fullName>
    </submittedName>
</protein>
<dbReference type="InterPro" id="IPR051504">
    <property type="entry name" value="Plant_metabolite_acyltrans"/>
</dbReference>
<keyword evidence="2" id="KW-0012">Acyltransferase</keyword>
<dbReference type="GeneID" id="111024465"/>
<dbReference type="RefSeq" id="XP_022157849.1">
    <property type="nucleotide sequence ID" value="XM_022302157.1"/>
</dbReference>
<evidence type="ECO:0000256" key="2">
    <source>
        <dbReference type="ARBA" id="ARBA00023315"/>
    </source>
</evidence>
<dbReference type="Pfam" id="PF02458">
    <property type="entry name" value="Transferase"/>
    <property type="match status" value="1"/>
</dbReference>
<dbReference type="PANTHER" id="PTHR31625">
    <property type="match status" value="1"/>
</dbReference>
<evidence type="ECO:0000313" key="3">
    <source>
        <dbReference type="Proteomes" id="UP000504603"/>
    </source>
</evidence>
<dbReference type="SUPFAM" id="SSF52777">
    <property type="entry name" value="CoA-dependent acyltransferases"/>
    <property type="match status" value="1"/>
</dbReference>
<proteinExistence type="predicted"/>
<organism evidence="3 4">
    <name type="scientific">Momordica charantia</name>
    <name type="common">Bitter gourd</name>
    <name type="synonym">Balsam pear</name>
    <dbReference type="NCBI Taxonomy" id="3673"/>
    <lineage>
        <taxon>Eukaryota</taxon>
        <taxon>Viridiplantae</taxon>
        <taxon>Streptophyta</taxon>
        <taxon>Embryophyta</taxon>
        <taxon>Tracheophyta</taxon>
        <taxon>Spermatophyta</taxon>
        <taxon>Magnoliopsida</taxon>
        <taxon>eudicotyledons</taxon>
        <taxon>Gunneridae</taxon>
        <taxon>Pentapetalae</taxon>
        <taxon>rosids</taxon>
        <taxon>fabids</taxon>
        <taxon>Cucurbitales</taxon>
        <taxon>Cucurbitaceae</taxon>
        <taxon>Momordiceae</taxon>
        <taxon>Momordica</taxon>
    </lineage>
</organism>
<dbReference type="OrthoDB" id="1862401at2759"/>
<dbReference type="AlphaFoldDB" id="A0A6J1DXQ9"/>
<dbReference type="GO" id="GO:0016747">
    <property type="term" value="F:acyltransferase activity, transferring groups other than amino-acyl groups"/>
    <property type="evidence" value="ECO:0007669"/>
    <property type="project" value="UniProtKB-ARBA"/>
</dbReference>
<gene>
    <name evidence="4" type="primary">LOC111024465</name>
</gene>
<keyword evidence="3" id="KW-1185">Reference proteome</keyword>